<feature type="region of interest" description="Disordered" evidence="2">
    <location>
        <begin position="84"/>
        <end position="116"/>
    </location>
</feature>
<dbReference type="STRING" id="1077348.A0A2G8RP60"/>
<name>A0A2G8RP60_9APHY</name>
<sequence>MGKFRPVGAVNERSKKAGVHCVSLGANRQVPLSKTQSSSTPLNPREGNVAKFIFRYRPRGLLQAQGIIPLPAAERKPIRLDRKIKKRPSDEVDRLDDISSSRPSKRSRRTHDLEEEDVKPSILKIDMSLEEDVKPVLKTCSSDEEEEELVEADIVKVDPSDDEEEAELEALAELEELAEHAKEVKKAKEEVVEEKEEEEEEDLELLQSQIQVLQEKFAKAVKRKATGGSQTSSVKAEPGPASQLSGVVIDLTLDDDDD</sequence>
<dbReference type="EMBL" id="AYKW01000068">
    <property type="protein sequence ID" value="PIL23299.1"/>
    <property type="molecule type" value="Genomic_DNA"/>
</dbReference>
<dbReference type="Pfam" id="PF25534">
    <property type="entry name" value="DUF7918"/>
    <property type="match status" value="1"/>
</dbReference>
<dbReference type="OrthoDB" id="3237202at2759"/>
<evidence type="ECO:0000259" key="3">
    <source>
        <dbReference type="Pfam" id="PF25534"/>
    </source>
</evidence>
<evidence type="ECO:0000313" key="5">
    <source>
        <dbReference type="Proteomes" id="UP000230002"/>
    </source>
</evidence>
<feature type="region of interest" description="Disordered" evidence="2">
    <location>
        <begin position="224"/>
        <end position="258"/>
    </location>
</feature>
<accession>A0A2G8RP60</accession>
<feature type="compositionally biased region" description="Basic and acidic residues" evidence="2">
    <location>
        <begin position="84"/>
        <end position="99"/>
    </location>
</feature>
<feature type="domain" description="DUF7918" evidence="3">
    <location>
        <begin position="16"/>
        <end position="69"/>
    </location>
</feature>
<reference evidence="4 5" key="1">
    <citation type="journal article" date="2015" name="Sci. Rep.">
        <title>Chromosome-level genome map provides insights into diverse defense mechanisms in the medicinal fungus Ganoderma sinense.</title>
        <authorList>
            <person name="Zhu Y."/>
            <person name="Xu J."/>
            <person name="Sun C."/>
            <person name="Zhou S."/>
            <person name="Xu H."/>
            <person name="Nelson D.R."/>
            <person name="Qian J."/>
            <person name="Song J."/>
            <person name="Luo H."/>
            <person name="Xiang L."/>
            <person name="Li Y."/>
            <person name="Xu Z."/>
            <person name="Ji A."/>
            <person name="Wang L."/>
            <person name="Lu S."/>
            <person name="Hayward A."/>
            <person name="Sun W."/>
            <person name="Li X."/>
            <person name="Schwartz D.C."/>
            <person name="Wang Y."/>
            <person name="Chen S."/>
        </authorList>
    </citation>
    <scope>NUCLEOTIDE SEQUENCE [LARGE SCALE GENOMIC DNA]</scope>
    <source>
        <strain evidence="4 5">ZZ0214-1</strain>
    </source>
</reference>
<keyword evidence="1" id="KW-0175">Coiled coil</keyword>
<proteinExistence type="predicted"/>
<evidence type="ECO:0000256" key="2">
    <source>
        <dbReference type="SAM" id="MobiDB-lite"/>
    </source>
</evidence>
<comment type="caution">
    <text evidence="4">The sequence shown here is derived from an EMBL/GenBank/DDBJ whole genome shotgun (WGS) entry which is preliminary data.</text>
</comment>
<dbReference type="InterPro" id="IPR057678">
    <property type="entry name" value="DUF7918"/>
</dbReference>
<keyword evidence="5" id="KW-1185">Reference proteome</keyword>
<evidence type="ECO:0000313" key="4">
    <source>
        <dbReference type="EMBL" id="PIL23299.1"/>
    </source>
</evidence>
<dbReference type="Proteomes" id="UP000230002">
    <property type="component" value="Unassembled WGS sequence"/>
</dbReference>
<gene>
    <name evidence="4" type="ORF">GSI_14609</name>
</gene>
<evidence type="ECO:0000256" key="1">
    <source>
        <dbReference type="SAM" id="Coils"/>
    </source>
</evidence>
<protein>
    <recommendedName>
        <fullName evidence="3">DUF7918 domain-containing protein</fullName>
    </recommendedName>
</protein>
<organism evidence="4 5">
    <name type="scientific">Ganoderma sinense ZZ0214-1</name>
    <dbReference type="NCBI Taxonomy" id="1077348"/>
    <lineage>
        <taxon>Eukaryota</taxon>
        <taxon>Fungi</taxon>
        <taxon>Dikarya</taxon>
        <taxon>Basidiomycota</taxon>
        <taxon>Agaricomycotina</taxon>
        <taxon>Agaricomycetes</taxon>
        <taxon>Polyporales</taxon>
        <taxon>Polyporaceae</taxon>
        <taxon>Ganoderma</taxon>
    </lineage>
</organism>
<dbReference type="AlphaFoldDB" id="A0A2G8RP60"/>
<feature type="coiled-coil region" evidence="1">
    <location>
        <begin position="163"/>
        <end position="223"/>
    </location>
</feature>